<proteinExistence type="inferred from homology"/>
<accession>A0AA42Q0Y3</accession>
<evidence type="ECO:0000313" key="4">
    <source>
        <dbReference type="Proteomes" id="UP001161065"/>
    </source>
</evidence>
<gene>
    <name evidence="3" type="ORF">N5D63_11660</name>
</gene>
<dbReference type="Proteomes" id="UP001161065">
    <property type="component" value="Unassembled WGS sequence"/>
</dbReference>
<dbReference type="NCBIfam" id="TIGR00035">
    <property type="entry name" value="asp_race"/>
    <property type="match status" value="1"/>
</dbReference>
<reference evidence="3" key="1">
    <citation type="submission" date="2022-09" db="EMBL/GenBank/DDBJ databases">
        <title>Intensive care unit water sources are persistently colonized with multi-drug resistant bacteria and are the site of extensive horizontal gene transfer of antibiotic resistance genes.</title>
        <authorList>
            <person name="Diorio-Toth L."/>
        </authorList>
    </citation>
    <scope>NUCLEOTIDE SEQUENCE</scope>
    <source>
        <strain evidence="3">GD03832</strain>
    </source>
</reference>
<dbReference type="AlphaFoldDB" id="A0AA42Q0Y3"/>
<protein>
    <submittedName>
        <fullName evidence="3">Amino acid racemase</fullName>
        <ecNumber evidence="3">5.1.1.-</ecNumber>
    </submittedName>
</protein>
<dbReference type="PANTHER" id="PTHR21198">
    <property type="entry name" value="GLUTAMATE RACEMASE"/>
    <property type="match status" value="1"/>
</dbReference>
<dbReference type="InterPro" id="IPR001920">
    <property type="entry name" value="Asp/Glu_race"/>
</dbReference>
<name>A0AA42Q0Y3_9BURK</name>
<dbReference type="PANTHER" id="PTHR21198:SF7">
    <property type="entry name" value="ASPARTATE-GLUTAMATE RACEMASE FAMILY"/>
    <property type="match status" value="1"/>
</dbReference>
<dbReference type="SUPFAM" id="SSF53681">
    <property type="entry name" value="Aspartate/glutamate racemase"/>
    <property type="match status" value="2"/>
</dbReference>
<keyword evidence="2 3" id="KW-0413">Isomerase</keyword>
<comment type="caution">
    <text evidence="3">The sequence shown here is derived from an EMBL/GenBank/DDBJ whole genome shotgun (WGS) entry which is preliminary data.</text>
</comment>
<dbReference type="InterPro" id="IPR004380">
    <property type="entry name" value="Asp_race"/>
</dbReference>
<dbReference type="Gene3D" id="3.40.50.1860">
    <property type="match status" value="2"/>
</dbReference>
<dbReference type="Pfam" id="PF01177">
    <property type="entry name" value="Asp_Glu_race"/>
    <property type="match status" value="1"/>
</dbReference>
<sequence length="235" mass="25479">MNSEMKKLGLIGGIGPESTVAYYRKIIHGVQTQAGKENLPRLSIESLNAFKVFSLCRAREFDQLADYVLGAIHCLAAGGADMVGLTGNTPNIVLDRILPLSPIPIVSAIDATCNAAKERGAQRVGLLGTVFTMTNTFFKTPFEDRGIQVIVPGEHQIARIQAKIEAELEHGLVKENTRQEFVAIIQDLQQREGIDHVALACTELPLILSDSNSPVPCLDTVEIHVEALIRAVLSS</sequence>
<dbReference type="RefSeq" id="WP_280008256.1">
    <property type="nucleotide sequence ID" value="NZ_JAOCEK010000007.1"/>
</dbReference>
<dbReference type="EC" id="5.1.1.-" evidence="3"/>
<dbReference type="GO" id="GO:0047661">
    <property type="term" value="F:amino-acid racemase activity"/>
    <property type="evidence" value="ECO:0007669"/>
    <property type="project" value="InterPro"/>
</dbReference>
<dbReference type="InterPro" id="IPR015942">
    <property type="entry name" value="Asp/Glu/hydantoin_racemase"/>
</dbReference>
<evidence type="ECO:0000313" key="3">
    <source>
        <dbReference type="EMBL" id="MDH1334794.1"/>
    </source>
</evidence>
<evidence type="ECO:0000256" key="2">
    <source>
        <dbReference type="ARBA" id="ARBA00023235"/>
    </source>
</evidence>
<organism evidence="3 4">
    <name type="scientific">Comamonas thiooxydans</name>
    <dbReference type="NCBI Taxonomy" id="363952"/>
    <lineage>
        <taxon>Bacteria</taxon>
        <taxon>Pseudomonadati</taxon>
        <taxon>Pseudomonadota</taxon>
        <taxon>Betaproteobacteria</taxon>
        <taxon>Burkholderiales</taxon>
        <taxon>Comamonadaceae</taxon>
        <taxon>Comamonas</taxon>
    </lineage>
</organism>
<dbReference type="EMBL" id="JAOCEK010000007">
    <property type="protein sequence ID" value="MDH1334794.1"/>
    <property type="molecule type" value="Genomic_DNA"/>
</dbReference>
<comment type="similarity">
    <text evidence="1">Belongs to the aspartate/glutamate racemases family.</text>
</comment>
<evidence type="ECO:0000256" key="1">
    <source>
        <dbReference type="ARBA" id="ARBA00007847"/>
    </source>
</evidence>